<evidence type="ECO:0000313" key="2">
    <source>
        <dbReference type="EMBL" id="CAL6025660.1"/>
    </source>
</evidence>
<organism evidence="1">
    <name type="scientific">Hexamita inflata</name>
    <dbReference type="NCBI Taxonomy" id="28002"/>
    <lineage>
        <taxon>Eukaryota</taxon>
        <taxon>Metamonada</taxon>
        <taxon>Diplomonadida</taxon>
        <taxon>Hexamitidae</taxon>
        <taxon>Hexamitinae</taxon>
        <taxon>Hexamita</taxon>
    </lineage>
</organism>
<dbReference type="EMBL" id="CAXDID020000100">
    <property type="protein sequence ID" value="CAL6025660.1"/>
    <property type="molecule type" value="Genomic_DNA"/>
</dbReference>
<protein>
    <submittedName>
        <fullName evidence="2">Hypothetical_protein</fullName>
    </submittedName>
</protein>
<name>A0AA86N8R0_9EUKA</name>
<dbReference type="EMBL" id="CATOUU010000062">
    <property type="protein sequence ID" value="CAI9914933.1"/>
    <property type="molecule type" value="Genomic_DNA"/>
</dbReference>
<dbReference type="Proteomes" id="UP001642409">
    <property type="component" value="Unassembled WGS sequence"/>
</dbReference>
<evidence type="ECO:0000313" key="1">
    <source>
        <dbReference type="EMBL" id="CAI9914933.1"/>
    </source>
</evidence>
<proteinExistence type="predicted"/>
<reference evidence="2 3" key="2">
    <citation type="submission" date="2024-07" db="EMBL/GenBank/DDBJ databases">
        <authorList>
            <person name="Akdeniz Z."/>
        </authorList>
    </citation>
    <scope>NUCLEOTIDE SEQUENCE [LARGE SCALE GENOMIC DNA]</scope>
</reference>
<accession>A0AA86N8R0</accession>
<gene>
    <name evidence="1" type="ORF">HINF_LOCUS2578</name>
    <name evidence="2" type="ORF">HINF_LOCUS30469</name>
</gene>
<comment type="caution">
    <text evidence="1">The sequence shown here is derived from an EMBL/GenBank/DDBJ whole genome shotgun (WGS) entry which is preliminary data.</text>
</comment>
<evidence type="ECO:0000313" key="3">
    <source>
        <dbReference type="Proteomes" id="UP001642409"/>
    </source>
</evidence>
<sequence length="394" mass="46123">MELKQIKQIVKDIQKEQNTQIIVELLIQASELTKKLLSNTKTNKVVSNINYKNKKQEISQKVNQLQVKTDDRNIKSKIHLRQNIILEKETPKTKVVTNKQQQDKKQVLTKLQQIEQQLKLPEAELVQNIQPILDALQTVSEVYTIQNEIKLIKHKLVHILDQYVSKQEQYLQKLQEQQRSFIHSGCEQHSQVSQEVRNIIQLLTNLTQIKTNDQLFYQISGRPIQIVNMYHANMMQNTCTNNHDNNQINLQYDQLVTDTSTLIGTLVSITDTSLRDNYNSQIESNDPPGLQSQINISSIQQQMQHIMNQNQIEYALFIKQQANDYTQIQEVIQKITNKRLPHAIITIYELNTQQQNWYLIALNKQIIIQNVHTVIKQYQNITYQILQLNQISND</sequence>
<dbReference type="AlphaFoldDB" id="A0AA86N8R0"/>
<reference evidence="1" key="1">
    <citation type="submission" date="2023-06" db="EMBL/GenBank/DDBJ databases">
        <authorList>
            <person name="Kurt Z."/>
        </authorList>
    </citation>
    <scope>NUCLEOTIDE SEQUENCE</scope>
</reference>
<keyword evidence="3" id="KW-1185">Reference proteome</keyword>